<dbReference type="InterPro" id="IPR032809">
    <property type="entry name" value="Put_HupE_UreJ"/>
</dbReference>
<feature type="transmembrane region" description="Helical" evidence="1">
    <location>
        <begin position="264"/>
        <end position="291"/>
    </location>
</feature>
<organism evidence="3 4">
    <name type="scientific">Oceanomicrobium pacificus</name>
    <dbReference type="NCBI Taxonomy" id="2692916"/>
    <lineage>
        <taxon>Bacteria</taxon>
        <taxon>Pseudomonadati</taxon>
        <taxon>Pseudomonadota</taxon>
        <taxon>Alphaproteobacteria</taxon>
        <taxon>Rhodobacterales</taxon>
        <taxon>Paracoccaceae</taxon>
        <taxon>Oceanomicrobium</taxon>
    </lineage>
</organism>
<feature type="transmembrane region" description="Helical" evidence="1">
    <location>
        <begin position="178"/>
        <end position="198"/>
    </location>
</feature>
<protein>
    <submittedName>
        <fullName evidence="3">HupE/UreJ family protein</fullName>
    </submittedName>
</protein>
<feature type="signal peptide" evidence="2">
    <location>
        <begin position="1"/>
        <end position="19"/>
    </location>
</feature>
<sequence length="332" mass="35483">MAAALLLWLSLAGGLSAHALEPGFLDIRETAPDQFLLIWKVPQVSGTPMEITARLPDSCTQPRPPQVSFAQSAFITSWQTDCPGGLTGQPITIEGLDATRTDVLVRLEPLTGARQTLRMTPGAASAAFAVEPSLGQVVQTYLYLGIDHILVGIDHLLFVLALVLLVPGRWALLKTVTAFTLAHSITLSLATLGFLTLPGPPVEAVIALSITFLATELLRLRRGEQVLSARKPWLVAFTFGLLHGLGFAGALAETGLPPSDIPAALLMFNIGVELGQILFIAVVLAVIWLVRRILDRMPEGARIAALGQLTVIYAIGGVSAYWLLERVAGFFA</sequence>
<keyword evidence="1" id="KW-0472">Membrane</keyword>
<evidence type="ECO:0000256" key="2">
    <source>
        <dbReference type="SAM" id="SignalP"/>
    </source>
</evidence>
<comment type="caution">
    <text evidence="3">The sequence shown here is derived from an EMBL/GenBank/DDBJ whole genome shotgun (WGS) entry which is preliminary data.</text>
</comment>
<feature type="transmembrane region" description="Helical" evidence="1">
    <location>
        <begin position="141"/>
        <end position="166"/>
    </location>
</feature>
<keyword evidence="4" id="KW-1185">Reference proteome</keyword>
<reference evidence="3 4" key="1">
    <citation type="submission" date="2019-12" db="EMBL/GenBank/DDBJ databases">
        <title>Strain KN286 was isolated from seawater, which was collected from Caroline Seamount in the tropical western Pacific.</title>
        <authorList>
            <person name="Wang Q."/>
        </authorList>
    </citation>
    <scope>NUCLEOTIDE SEQUENCE [LARGE SCALE GENOMIC DNA]</scope>
    <source>
        <strain evidence="3 4">KN286</strain>
    </source>
</reference>
<dbReference type="EMBL" id="WUWG01000001">
    <property type="protein sequence ID" value="MXU64190.1"/>
    <property type="molecule type" value="Genomic_DNA"/>
</dbReference>
<evidence type="ECO:0000313" key="3">
    <source>
        <dbReference type="EMBL" id="MXU64190.1"/>
    </source>
</evidence>
<dbReference type="AlphaFoldDB" id="A0A6B0TIE2"/>
<dbReference type="Pfam" id="PF13795">
    <property type="entry name" value="HupE_UreJ_2"/>
    <property type="match status" value="1"/>
</dbReference>
<gene>
    <name evidence="3" type="ORF">GSH16_01925</name>
</gene>
<accession>A0A6B0TIE2</accession>
<dbReference type="Proteomes" id="UP000436016">
    <property type="component" value="Unassembled WGS sequence"/>
</dbReference>
<name>A0A6B0TIE2_9RHOB</name>
<keyword evidence="1" id="KW-1133">Transmembrane helix</keyword>
<evidence type="ECO:0000256" key="1">
    <source>
        <dbReference type="SAM" id="Phobius"/>
    </source>
</evidence>
<keyword evidence="2" id="KW-0732">Signal</keyword>
<feature type="chain" id="PRO_5025329052" evidence="2">
    <location>
        <begin position="20"/>
        <end position="332"/>
    </location>
</feature>
<feature type="transmembrane region" description="Helical" evidence="1">
    <location>
        <begin position="204"/>
        <end position="220"/>
    </location>
</feature>
<proteinExistence type="predicted"/>
<feature type="transmembrane region" description="Helical" evidence="1">
    <location>
        <begin position="232"/>
        <end position="252"/>
    </location>
</feature>
<evidence type="ECO:0000313" key="4">
    <source>
        <dbReference type="Proteomes" id="UP000436016"/>
    </source>
</evidence>
<keyword evidence="1" id="KW-0812">Transmembrane</keyword>
<feature type="transmembrane region" description="Helical" evidence="1">
    <location>
        <begin position="303"/>
        <end position="324"/>
    </location>
</feature>